<accession>A0A0A9HH45</accession>
<sequence>MLICEVVLSNNFEVNNCLLPGIMHRLCAKCFRPLTKGTHPNIIGNNNNNKAFSPKKVGVG</sequence>
<proteinExistence type="predicted"/>
<reference evidence="1" key="2">
    <citation type="journal article" date="2015" name="Data Brief">
        <title>Shoot transcriptome of the giant reed, Arundo donax.</title>
        <authorList>
            <person name="Barrero R.A."/>
            <person name="Guerrero F.D."/>
            <person name="Moolhuijzen P."/>
            <person name="Goolsby J.A."/>
            <person name="Tidwell J."/>
            <person name="Bellgard S.E."/>
            <person name="Bellgard M.I."/>
        </authorList>
    </citation>
    <scope>NUCLEOTIDE SEQUENCE</scope>
    <source>
        <tissue evidence="1">Shoot tissue taken approximately 20 cm above the soil surface</tissue>
    </source>
</reference>
<reference evidence="1" key="1">
    <citation type="submission" date="2014-09" db="EMBL/GenBank/DDBJ databases">
        <authorList>
            <person name="Magalhaes I.L.F."/>
            <person name="Oliveira U."/>
            <person name="Santos F.R."/>
            <person name="Vidigal T.H.D.A."/>
            <person name="Brescovit A.D."/>
            <person name="Santos A.J."/>
        </authorList>
    </citation>
    <scope>NUCLEOTIDE SEQUENCE</scope>
    <source>
        <tissue evidence="1">Shoot tissue taken approximately 20 cm above the soil surface</tissue>
    </source>
</reference>
<protein>
    <submittedName>
        <fullName evidence="1">Uncharacterized protein</fullName>
    </submittedName>
</protein>
<organism evidence="1">
    <name type="scientific">Arundo donax</name>
    <name type="common">Giant reed</name>
    <name type="synonym">Donax arundinaceus</name>
    <dbReference type="NCBI Taxonomy" id="35708"/>
    <lineage>
        <taxon>Eukaryota</taxon>
        <taxon>Viridiplantae</taxon>
        <taxon>Streptophyta</taxon>
        <taxon>Embryophyta</taxon>
        <taxon>Tracheophyta</taxon>
        <taxon>Spermatophyta</taxon>
        <taxon>Magnoliopsida</taxon>
        <taxon>Liliopsida</taxon>
        <taxon>Poales</taxon>
        <taxon>Poaceae</taxon>
        <taxon>PACMAD clade</taxon>
        <taxon>Arundinoideae</taxon>
        <taxon>Arundineae</taxon>
        <taxon>Arundo</taxon>
    </lineage>
</organism>
<evidence type="ECO:0000313" key="1">
    <source>
        <dbReference type="EMBL" id="JAE35104.1"/>
    </source>
</evidence>
<dbReference type="EMBL" id="GBRH01162792">
    <property type="protein sequence ID" value="JAE35104.1"/>
    <property type="molecule type" value="Transcribed_RNA"/>
</dbReference>
<dbReference type="AlphaFoldDB" id="A0A0A9HH45"/>
<name>A0A0A9HH45_ARUDO</name>